<dbReference type="eggNOG" id="COG0755">
    <property type="taxonomic scope" value="Bacteria"/>
</dbReference>
<keyword evidence="3" id="KW-0201">Cytochrome c-type biogenesis</keyword>
<feature type="transmembrane region" description="Helical" evidence="6">
    <location>
        <begin position="181"/>
        <end position="200"/>
    </location>
</feature>
<dbReference type="Proteomes" id="UP000001208">
    <property type="component" value="Chromosome"/>
</dbReference>
<keyword evidence="9" id="KW-1185">Reference proteome</keyword>
<keyword evidence="5 6" id="KW-0472">Membrane</keyword>
<dbReference type="Pfam" id="PF01578">
    <property type="entry name" value="Cytochrom_C_asm"/>
    <property type="match status" value="1"/>
</dbReference>
<proteinExistence type="predicted"/>
<dbReference type="GO" id="GO:0020037">
    <property type="term" value="F:heme binding"/>
    <property type="evidence" value="ECO:0007669"/>
    <property type="project" value="InterPro"/>
</dbReference>
<feature type="transmembrane region" description="Helical" evidence="6">
    <location>
        <begin position="6"/>
        <end position="29"/>
    </location>
</feature>
<evidence type="ECO:0000259" key="7">
    <source>
        <dbReference type="Pfam" id="PF01578"/>
    </source>
</evidence>
<gene>
    <name evidence="8" type="ordered locus">Ctha_2288</name>
</gene>
<feature type="transmembrane region" description="Helical" evidence="6">
    <location>
        <begin position="248"/>
        <end position="268"/>
    </location>
</feature>
<keyword evidence="2 6" id="KW-0812">Transmembrane</keyword>
<dbReference type="KEGG" id="cts:Ctha_2288"/>
<dbReference type="InterPro" id="IPR002541">
    <property type="entry name" value="Cyt_c_assembly"/>
</dbReference>
<evidence type="ECO:0000256" key="1">
    <source>
        <dbReference type="ARBA" id="ARBA00004141"/>
    </source>
</evidence>
<dbReference type="GO" id="GO:0005886">
    <property type="term" value="C:plasma membrane"/>
    <property type="evidence" value="ECO:0007669"/>
    <property type="project" value="TreeGrafter"/>
</dbReference>
<feature type="transmembrane region" description="Helical" evidence="6">
    <location>
        <begin position="220"/>
        <end position="236"/>
    </location>
</feature>
<dbReference type="PANTHER" id="PTHR30071:SF1">
    <property type="entry name" value="CYTOCHROME B_B6 PROTEIN-RELATED"/>
    <property type="match status" value="1"/>
</dbReference>
<reference evidence="8 9" key="1">
    <citation type="submission" date="2008-06" db="EMBL/GenBank/DDBJ databases">
        <title>Complete sequence of Chloroherpeton thalassium ATCC 35110.</title>
        <authorList>
            <consortium name="US DOE Joint Genome Institute"/>
            <person name="Lucas S."/>
            <person name="Copeland A."/>
            <person name="Lapidus A."/>
            <person name="Glavina del Rio T."/>
            <person name="Dalin E."/>
            <person name="Tice H."/>
            <person name="Bruce D."/>
            <person name="Goodwin L."/>
            <person name="Pitluck S."/>
            <person name="Schmutz J."/>
            <person name="Larimer F."/>
            <person name="Land M."/>
            <person name="Hauser L."/>
            <person name="Kyrpides N."/>
            <person name="Mikhailova N."/>
            <person name="Liu Z."/>
            <person name="Li T."/>
            <person name="Zhao F."/>
            <person name="Overmann J."/>
            <person name="Bryant D.A."/>
            <person name="Richardson P."/>
        </authorList>
    </citation>
    <scope>NUCLEOTIDE SEQUENCE [LARGE SCALE GENOMIC DNA]</scope>
    <source>
        <strain evidence="9">ATCC 35110 / GB-78</strain>
    </source>
</reference>
<dbReference type="RefSeq" id="WP_012500822.1">
    <property type="nucleotide sequence ID" value="NC_011026.1"/>
</dbReference>
<evidence type="ECO:0000256" key="5">
    <source>
        <dbReference type="ARBA" id="ARBA00023136"/>
    </source>
</evidence>
<dbReference type="GO" id="GO:0017004">
    <property type="term" value="P:cytochrome complex assembly"/>
    <property type="evidence" value="ECO:0007669"/>
    <property type="project" value="UniProtKB-KW"/>
</dbReference>
<feature type="transmembrane region" description="Helical" evidence="6">
    <location>
        <begin position="41"/>
        <end position="62"/>
    </location>
</feature>
<sequence>MQIIEFLLSLFVFILYLATASFYLIHFFTDSAWSLKAKRPLLIATFSAHLIFISALTAMNGYIPIASLYQIMTMIALTLSFVYLIIEFKTEAHETGGFVISLATLFQMISTIYFSTVKSIDPAIKNWIIEVHILTAFLGYSAIFIAGIYGMLYLILYRQIQSNHFGLLYQRLPNLEIMEKMSYTSIVHGFFFMSVAIVAGLIEIPRTHQSPSLLLTDPKLIGVLIIWTSYGIGLLVKIKLGWNGRKMAILFVAGLVLTFFSITFFNLFSARFH</sequence>
<organism evidence="8 9">
    <name type="scientific">Chloroherpeton thalassium (strain ATCC 35110 / GB-78)</name>
    <dbReference type="NCBI Taxonomy" id="517418"/>
    <lineage>
        <taxon>Bacteria</taxon>
        <taxon>Pseudomonadati</taxon>
        <taxon>Chlorobiota</taxon>
        <taxon>Chlorobiia</taxon>
        <taxon>Chlorobiales</taxon>
        <taxon>Chloroherpetonaceae</taxon>
        <taxon>Chloroherpeton</taxon>
    </lineage>
</organism>
<evidence type="ECO:0000256" key="2">
    <source>
        <dbReference type="ARBA" id="ARBA00022692"/>
    </source>
</evidence>
<dbReference type="OrthoDB" id="597485at2"/>
<comment type="subcellular location">
    <subcellularLocation>
        <location evidence="1">Membrane</location>
        <topology evidence="1">Multi-pass membrane protein</topology>
    </subcellularLocation>
</comment>
<evidence type="ECO:0000256" key="4">
    <source>
        <dbReference type="ARBA" id="ARBA00022989"/>
    </source>
</evidence>
<evidence type="ECO:0000256" key="6">
    <source>
        <dbReference type="SAM" id="Phobius"/>
    </source>
</evidence>
<dbReference type="HOGENOM" id="CLU_1014805_0_0_10"/>
<protein>
    <submittedName>
        <fullName evidence="8">Cytochrome c assembly protein</fullName>
    </submittedName>
</protein>
<evidence type="ECO:0000313" key="8">
    <source>
        <dbReference type="EMBL" id="ACF14739.1"/>
    </source>
</evidence>
<dbReference type="InterPro" id="IPR045062">
    <property type="entry name" value="Cyt_c_biogenesis_CcsA/CcmC"/>
</dbReference>
<dbReference type="STRING" id="517418.Ctha_2288"/>
<dbReference type="PANTHER" id="PTHR30071">
    <property type="entry name" value="HEME EXPORTER PROTEIN C"/>
    <property type="match status" value="1"/>
</dbReference>
<keyword evidence="4 6" id="KW-1133">Transmembrane helix</keyword>
<dbReference type="AlphaFoldDB" id="B3QWH9"/>
<dbReference type="EMBL" id="CP001100">
    <property type="protein sequence ID" value="ACF14739.1"/>
    <property type="molecule type" value="Genomic_DNA"/>
</dbReference>
<feature type="transmembrane region" description="Helical" evidence="6">
    <location>
        <begin position="98"/>
        <end position="117"/>
    </location>
</feature>
<evidence type="ECO:0000313" key="9">
    <source>
        <dbReference type="Proteomes" id="UP000001208"/>
    </source>
</evidence>
<feature type="transmembrane region" description="Helical" evidence="6">
    <location>
        <begin position="137"/>
        <end position="160"/>
    </location>
</feature>
<feature type="transmembrane region" description="Helical" evidence="6">
    <location>
        <begin position="68"/>
        <end position="86"/>
    </location>
</feature>
<feature type="domain" description="Cytochrome c assembly protein" evidence="7">
    <location>
        <begin position="67"/>
        <end position="268"/>
    </location>
</feature>
<evidence type="ECO:0000256" key="3">
    <source>
        <dbReference type="ARBA" id="ARBA00022748"/>
    </source>
</evidence>
<name>B3QWH9_CHLT3</name>
<accession>B3QWH9</accession>